<dbReference type="PROSITE" id="PS50110">
    <property type="entry name" value="RESPONSE_REGULATORY"/>
    <property type="match status" value="1"/>
</dbReference>
<evidence type="ECO:0000256" key="3">
    <source>
        <dbReference type="ARBA" id="ARBA00022553"/>
    </source>
</evidence>
<keyword evidence="6 9" id="KW-0238">DNA-binding</keyword>
<gene>
    <name evidence="12" type="ordered locus">BC_1800</name>
</gene>
<dbReference type="InterPro" id="IPR001789">
    <property type="entry name" value="Sig_transdc_resp-reg_receiver"/>
</dbReference>
<dbReference type="Gene3D" id="1.10.10.10">
    <property type="entry name" value="Winged helix-like DNA-binding domain superfamily/Winged helix DNA-binding domain"/>
    <property type="match status" value="1"/>
</dbReference>
<dbReference type="GO" id="GO:0006355">
    <property type="term" value="P:regulation of DNA-templated transcription"/>
    <property type="evidence" value="ECO:0000318"/>
    <property type="project" value="GO_Central"/>
</dbReference>
<dbReference type="PANTHER" id="PTHR48111">
    <property type="entry name" value="REGULATOR OF RPOS"/>
    <property type="match status" value="1"/>
</dbReference>
<proteinExistence type="predicted"/>
<organism evidence="12 13">
    <name type="scientific">Bacillus cereus (strain ATCC 14579 / DSM 31 / CCUG 7414 / JCM 2152 / NBRC 15305 / NCIMB 9373 / NCTC 2599 / NRRL B-3711)</name>
    <dbReference type="NCBI Taxonomy" id="226900"/>
    <lineage>
        <taxon>Bacteria</taxon>
        <taxon>Bacillati</taxon>
        <taxon>Bacillota</taxon>
        <taxon>Bacilli</taxon>
        <taxon>Bacillales</taxon>
        <taxon>Bacillaceae</taxon>
        <taxon>Bacillus</taxon>
        <taxon>Bacillus cereus group</taxon>
    </lineage>
</organism>
<keyword evidence="5" id="KW-0805">Transcription regulation</keyword>
<dbReference type="GO" id="GO:0000156">
    <property type="term" value="F:phosphorelay response regulator activity"/>
    <property type="evidence" value="ECO:0000318"/>
    <property type="project" value="GO_Central"/>
</dbReference>
<feature type="modified residue" description="4-aspartylphosphate" evidence="8">
    <location>
        <position position="73"/>
    </location>
</feature>
<dbReference type="InterPro" id="IPR039420">
    <property type="entry name" value="WalR-like"/>
</dbReference>
<dbReference type="EMBL" id="AE016877">
    <property type="protein sequence ID" value="AAP08774.1"/>
    <property type="molecule type" value="Genomic_DNA"/>
</dbReference>
<evidence type="ECO:0000313" key="12">
    <source>
        <dbReference type="EMBL" id="AAP08774.1"/>
    </source>
</evidence>
<protein>
    <submittedName>
        <fullName evidence="12">Two-component response regulator vanR</fullName>
    </submittedName>
</protein>
<dbReference type="InterPro" id="IPR001867">
    <property type="entry name" value="OmpR/PhoB-type_DNA-bd"/>
</dbReference>
<evidence type="ECO:0000259" key="10">
    <source>
        <dbReference type="PROSITE" id="PS50110"/>
    </source>
</evidence>
<dbReference type="PROSITE" id="PS51755">
    <property type="entry name" value="OMPR_PHOB"/>
    <property type="match status" value="1"/>
</dbReference>
<dbReference type="Pfam" id="PF00072">
    <property type="entry name" value="Response_reg"/>
    <property type="match status" value="1"/>
</dbReference>
<dbReference type="Gene3D" id="3.40.50.2300">
    <property type="match status" value="1"/>
</dbReference>
<keyword evidence="2" id="KW-0963">Cytoplasm</keyword>
<dbReference type="PATRIC" id="fig|226900.8.peg.1790"/>
<dbReference type="PANTHER" id="PTHR48111:SF2">
    <property type="entry name" value="RESPONSE REGULATOR SAER"/>
    <property type="match status" value="1"/>
</dbReference>
<reference evidence="12 13" key="1">
    <citation type="journal article" date="2003" name="Nature">
        <title>Genome sequence of Bacillus cereus and comparative analysis with Bacillus anthracis.</title>
        <authorList>
            <person name="Ivanova N."/>
            <person name="Sorokin A."/>
            <person name="Anderson I."/>
            <person name="Galleron N."/>
            <person name="Candelon B."/>
            <person name="Kapatral V."/>
            <person name="Bhattacharyya A."/>
            <person name="Reznik G."/>
            <person name="Mikhailova N."/>
            <person name="Lapidus A."/>
            <person name="Chu L."/>
            <person name="Mazur M."/>
            <person name="Goltsman E."/>
            <person name="Larsen N."/>
            <person name="D'Souza M."/>
            <person name="Walunas T."/>
            <person name="Grechkin Y."/>
            <person name="Pusch G."/>
            <person name="Haselkorn R."/>
            <person name="Fonstein M."/>
            <person name="Ehrlich S.D."/>
            <person name="Overbeek R."/>
            <person name="Kyrpides N."/>
        </authorList>
    </citation>
    <scope>NUCLEOTIDE SEQUENCE [LARGE SCALE GENOMIC DNA]</scope>
    <source>
        <strain evidence="13">ATCC 14579 / DSM 31 / CCUG 7414 / JCM 2152 / NBRC 15305 / NCIMB 9373 / NCTC 2599 / NRRL B-3711</strain>
    </source>
</reference>
<dbReference type="SMART" id="SM00862">
    <property type="entry name" value="Trans_reg_C"/>
    <property type="match status" value="1"/>
</dbReference>
<dbReference type="KEGG" id="bce:BC1800"/>
<dbReference type="AlphaFoldDB" id="Q81F07"/>
<dbReference type="SMART" id="SM00448">
    <property type="entry name" value="REC"/>
    <property type="match status" value="1"/>
</dbReference>
<dbReference type="HOGENOM" id="CLU_000445_30_4_9"/>
<keyword evidence="13" id="KW-1185">Reference proteome</keyword>
<keyword evidence="7" id="KW-0804">Transcription</keyword>
<dbReference type="Gene3D" id="6.10.250.690">
    <property type="match status" value="1"/>
</dbReference>
<evidence type="ECO:0000256" key="7">
    <source>
        <dbReference type="ARBA" id="ARBA00023163"/>
    </source>
</evidence>
<dbReference type="SUPFAM" id="SSF46894">
    <property type="entry name" value="C-terminal effector domain of the bipartite response regulators"/>
    <property type="match status" value="1"/>
</dbReference>
<dbReference type="GO" id="GO:0000976">
    <property type="term" value="F:transcription cis-regulatory region binding"/>
    <property type="evidence" value="ECO:0000318"/>
    <property type="project" value="GO_Central"/>
</dbReference>
<dbReference type="InterPro" id="IPR011006">
    <property type="entry name" value="CheY-like_superfamily"/>
</dbReference>
<dbReference type="GO" id="GO:0005829">
    <property type="term" value="C:cytosol"/>
    <property type="evidence" value="ECO:0000318"/>
    <property type="project" value="GO_Central"/>
</dbReference>
<evidence type="ECO:0000256" key="8">
    <source>
        <dbReference type="PROSITE-ProRule" id="PRU00169"/>
    </source>
</evidence>
<keyword evidence="4" id="KW-0902">Two-component regulatory system</keyword>
<feature type="domain" description="Response regulatory" evidence="10">
    <location>
        <begin position="24"/>
        <end position="137"/>
    </location>
</feature>
<dbReference type="InterPro" id="IPR036388">
    <property type="entry name" value="WH-like_DNA-bd_sf"/>
</dbReference>
<evidence type="ECO:0000256" key="6">
    <source>
        <dbReference type="ARBA" id="ARBA00023125"/>
    </source>
</evidence>
<dbReference type="CDD" id="cd00383">
    <property type="entry name" value="trans_reg_C"/>
    <property type="match status" value="1"/>
</dbReference>
<dbReference type="SUPFAM" id="SSF52172">
    <property type="entry name" value="CheY-like"/>
    <property type="match status" value="1"/>
</dbReference>
<dbReference type="Pfam" id="PF00486">
    <property type="entry name" value="Trans_reg_C"/>
    <property type="match status" value="1"/>
</dbReference>
<dbReference type="InterPro" id="IPR016032">
    <property type="entry name" value="Sig_transdc_resp-reg_C-effctor"/>
</dbReference>
<evidence type="ECO:0000256" key="4">
    <source>
        <dbReference type="ARBA" id="ARBA00023012"/>
    </source>
</evidence>
<feature type="domain" description="OmpR/PhoB-type" evidence="11">
    <location>
        <begin position="152"/>
        <end position="247"/>
    </location>
</feature>
<sequence>MVLIYDKMDCGIYFKRGLYMEKNSILIVDDDQDIVRFVKANLMQEGFKVFSAHNGEESLEIINNNSIQLAILDIMMPQMDGIELCRRIREKHSLPIMFLSAKSSDVDKVVGFSTGADDYIVKPFSTIEFIARVKAQLRRYTYFNQHAVQVIEKKINIRGLEIDEASRTVMLYGETINLTKTEYDILFLMAAAKNRVFTIEEIYESVWKERAYESNNTVMVHIARLRNKIEEDPKRTEVYSKCLGSRI</sequence>
<evidence type="ECO:0000313" key="13">
    <source>
        <dbReference type="Proteomes" id="UP000001417"/>
    </source>
</evidence>
<evidence type="ECO:0000256" key="2">
    <source>
        <dbReference type="ARBA" id="ARBA00022490"/>
    </source>
</evidence>
<accession>Q81F07</accession>
<evidence type="ECO:0000256" key="9">
    <source>
        <dbReference type="PROSITE-ProRule" id="PRU01091"/>
    </source>
</evidence>
<evidence type="ECO:0000256" key="1">
    <source>
        <dbReference type="ARBA" id="ARBA00004496"/>
    </source>
</evidence>
<evidence type="ECO:0000259" key="11">
    <source>
        <dbReference type="PROSITE" id="PS51755"/>
    </source>
</evidence>
<evidence type="ECO:0000256" key="5">
    <source>
        <dbReference type="ARBA" id="ARBA00023015"/>
    </source>
</evidence>
<name>Q81F07_BACCR</name>
<dbReference type="FunFam" id="3.40.50.2300:FF:000001">
    <property type="entry name" value="DNA-binding response regulator PhoB"/>
    <property type="match status" value="1"/>
</dbReference>
<dbReference type="CDD" id="cd17574">
    <property type="entry name" value="REC_OmpR"/>
    <property type="match status" value="1"/>
</dbReference>
<keyword evidence="3 8" id="KW-0597">Phosphoprotein</keyword>
<dbReference type="Proteomes" id="UP000001417">
    <property type="component" value="Chromosome"/>
</dbReference>
<feature type="DNA-binding region" description="OmpR/PhoB-type" evidence="9">
    <location>
        <begin position="152"/>
        <end position="247"/>
    </location>
</feature>
<comment type="subcellular location">
    <subcellularLocation>
        <location evidence="1">Cytoplasm</location>
    </subcellularLocation>
</comment>
<dbReference type="GO" id="GO:0032993">
    <property type="term" value="C:protein-DNA complex"/>
    <property type="evidence" value="ECO:0000318"/>
    <property type="project" value="GO_Central"/>
</dbReference>